<keyword evidence="1" id="KW-1133">Transmembrane helix</keyword>
<dbReference type="Gene3D" id="3.90.10.10">
    <property type="entry name" value="Cytochrome C3"/>
    <property type="match status" value="2"/>
</dbReference>
<dbReference type="PANTHER" id="PTHR39425:SF1">
    <property type="entry name" value="CYTOCHROME C7-LIKE DOMAIN-CONTAINING PROTEIN"/>
    <property type="match status" value="1"/>
</dbReference>
<proteinExistence type="predicted"/>
<reference evidence="3" key="1">
    <citation type="submission" date="2020-08" db="EMBL/GenBank/DDBJ databases">
        <title>Ramlibacter sp. USB13 16S ribosomal RNA gene genome sequencing and assembly.</title>
        <authorList>
            <person name="Kang M."/>
        </authorList>
    </citation>
    <scope>NUCLEOTIDE SEQUENCE</scope>
    <source>
        <strain evidence="3">USB13</strain>
    </source>
</reference>
<comment type="caution">
    <text evidence="3">The sequence shown here is derived from an EMBL/GenBank/DDBJ whole genome shotgun (WGS) entry which is preliminary data.</text>
</comment>
<dbReference type="AlphaFoldDB" id="A0A923SCA9"/>
<evidence type="ECO:0000256" key="1">
    <source>
        <dbReference type="SAM" id="Phobius"/>
    </source>
</evidence>
<dbReference type="PANTHER" id="PTHR39425">
    <property type="entry name" value="LIPOPROTEIN CYTOCHROME C"/>
    <property type="match status" value="1"/>
</dbReference>
<feature type="transmembrane region" description="Helical" evidence="1">
    <location>
        <begin position="20"/>
        <end position="38"/>
    </location>
</feature>
<organism evidence="3 4">
    <name type="scientific">Ramlibacter cellulosilyticus</name>
    <dbReference type="NCBI Taxonomy" id="2764187"/>
    <lineage>
        <taxon>Bacteria</taxon>
        <taxon>Pseudomonadati</taxon>
        <taxon>Pseudomonadota</taxon>
        <taxon>Betaproteobacteria</taxon>
        <taxon>Burkholderiales</taxon>
        <taxon>Comamonadaceae</taxon>
        <taxon>Ramlibacter</taxon>
    </lineage>
</organism>
<evidence type="ECO:0000313" key="3">
    <source>
        <dbReference type="EMBL" id="MBC5784048.1"/>
    </source>
</evidence>
<gene>
    <name evidence="3" type="ORF">H8N03_13940</name>
</gene>
<name>A0A923SCA9_9BURK</name>
<feature type="domain" description="Cytochrome c7-like" evidence="2">
    <location>
        <begin position="130"/>
        <end position="220"/>
    </location>
</feature>
<keyword evidence="1" id="KW-0472">Membrane</keyword>
<sequence>MASSERDQVFSRRVELGIKLGVLALFLSFPALVAYGVWRESSYQAIGEPVAQPIPFSHKHHVGDDGIDCRYCHTQVETSRHAGLPGSSICLTCHSQLYTQAAVLEPLRESARTGQPIPWRRVHTLPDFVFFDHGVHVAKGVACHECHGRIDQMPLTWRAQPLQMQWCIACHRDPAPHLHPRDQVFAMPPPRVSERQAQDLARLMQLESTRRLTDCSTCHR</sequence>
<dbReference type="CDD" id="cd08168">
    <property type="entry name" value="Cytochrom_C3"/>
    <property type="match status" value="1"/>
</dbReference>
<dbReference type="InterPro" id="IPR029467">
    <property type="entry name" value="Cyt_c7-like"/>
</dbReference>
<dbReference type="InterPro" id="IPR036280">
    <property type="entry name" value="Multihaem_cyt_sf"/>
</dbReference>
<dbReference type="RefSeq" id="WP_187076787.1">
    <property type="nucleotide sequence ID" value="NZ_JACORT010000005.1"/>
</dbReference>
<accession>A0A923SCA9</accession>
<keyword evidence="1" id="KW-0812">Transmembrane</keyword>
<protein>
    <submittedName>
        <fullName evidence="3">Cytochrome c3 family protein</fullName>
    </submittedName>
</protein>
<evidence type="ECO:0000259" key="2">
    <source>
        <dbReference type="Pfam" id="PF14522"/>
    </source>
</evidence>
<dbReference type="Proteomes" id="UP000608513">
    <property type="component" value="Unassembled WGS sequence"/>
</dbReference>
<dbReference type="EMBL" id="JACORT010000005">
    <property type="protein sequence ID" value="MBC5784048.1"/>
    <property type="molecule type" value="Genomic_DNA"/>
</dbReference>
<evidence type="ECO:0000313" key="4">
    <source>
        <dbReference type="Proteomes" id="UP000608513"/>
    </source>
</evidence>
<dbReference type="SUPFAM" id="SSF48695">
    <property type="entry name" value="Multiheme cytochromes"/>
    <property type="match status" value="1"/>
</dbReference>
<keyword evidence="4" id="KW-1185">Reference proteome</keyword>
<dbReference type="Pfam" id="PF14522">
    <property type="entry name" value="Cytochrome_C7"/>
    <property type="match status" value="1"/>
</dbReference>